<keyword evidence="1 2" id="KW-0378">Hydrolase</keyword>
<evidence type="ECO:0000313" key="4">
    <source>
        <dbReference type="EMBL" id="KAK4523737.1"/>
    </source>
</evidence>
<evidence type="ECO:0000313" key="5">
    <source>
        <dbReference type="Proteomes" id="UP001300502"/>
    </source>
</evidence>
<dbReference type="EMBL" id="JANCYU010000020">
    <property type="protein sequence ID" value="KAK4523737.1"/>
    <property type="molecule type" value="Genomic_DNA"/>
</dbReference>
<sequence length="225" mass="25515">MFISSAKNFFIRRQVWSLYCKQRLCQNTTRFTFYAQTRKSKVDATNFRDKDSIPKEEDRSEVGDKQLPLVGVGMALFRVPPIPTIRYSEWEILLIERGSEPGKGQWSFPGGKVEFGETLSEAFLREVKEETGLKPVVGPIFGVFDSFFSNKEGKLEFHFVIVDAIGFVSSDAKPIPGDDVKDARWFKVDRALKLENCTKGLSEAIERAVSLLERGHVQIPSSVQK</sequence>
<dbReference type="PRINTS" id="PR00502">
    <property type="entry name" value="NUDIXFAMILY"/>
</dbReference>
<dbReference type="InterPro" id="IPR020084">
    <property type="entry name" value="NUDIX_hydrolase_CS"/>
</dbReference>
<evidence type="ECO:0000259" key="3">
    <source>
        <dbReference type="PROSITE" id="PS51462"/>
    </source>
</evidence>
<dbReference type="InterPro" id="IPR020476">
    <property type="entry name" value="Nudix_hydrolase"/>
</dbReference>
<gene>
    <name evidence="4" type="ORF">GAYE_SCF00G1633</name>
</gene>
<evidence type="ECO:0000256" key="1">
    <source>
        <dbReference type="ARBA" id="ARBA00022801"/>
    </source>
</evidence>
<comment type="similarity">
    <text evidence="2">Belongs to the Nudix hydrolase family.</text>
</comment>
<keyword evidence="5" id="KW-1185">Reference proteome</keyword>
<dbReference type="PANTHER" id="PTHR43736">
    <property type="entry name" value="ADP-RIBOSE PYROPHOSPHATASE"/>
    <property type="match status" value="1"/>
</dbReference>
<dbReference type="Proteomes" id="UP001300502">
    <property type="component" value="Unassembled WGS sequence"/>
</dbReference>
<dbReference type="Pfam" id="PF00293">
    <property type="entry name" value="NUDIX"/>
    <property type="match status" value="1"/>
</dbReference>
<accession>A0AAV9I8M8</accession>
<dbReference type="InterPro" id="IPR015797">
    <property type="entry name" value="NUDIX_hydrolase-like_dom_sf"/>
</dbReference>
<feature type="domain" description="Nudix hydrolase" evidence="3">
    <location>
        <begin position="67"/>
        <end position="208"/>
    </location>
</feature>
<dbReference type="GO" id="GO:0016787">
    <property type="term" value="F:hydrolase activity"/>
    <property type="evidence" value="ECO:0007669"/>
    <property type="project" value="UniProtKB-KW"/>
</dbReference>
<dbReference type="InterPro" id="IPR000086">
    <property type="entry name" value="NUDIX_hydrolase_dom"/>
</dbReference>
<dbReference type="PROSITE" id="PS00893">
    <property type="entry name" value="NUDIX_BOX"/>
    <property type="match status" value="1"/>
</dbReference>
<dbReference type="PANTHER" id="PTHR43736:SF1">
    <property type="entry name" value="DIHYDRONEOPTERIN TRIPHOSPHATE DIPHOSPHATASE"/>
    <property type="match status" value="1"/>
</dbReference>
<dbReference type="CDD" id="cd04673">
    <property type="entry name" value="NUDIX_ADPRase"/>
    <property type="match status" value="1"/>
</dbReference>
<dbReference type="Gene3D" id="3.90.79.10">
    <property type="entry name" value="Nucleoside Triphosphate Pyrophosphohydrolase"/>
    <property type="match status" value="1"/>
</dbReference>
<reference evidence="4 5" key="1">
    <citation type="submission" date="2022-07" db="EMBL/GenBank/DDBJ databases">
        <title>Genome-wide signatures of adaptation to extreme environments.</title>
        <authorList>
            <person name="Cho C.H."/>
            <person name="Yoon H.S."/>
        </authorList>
    </citation>
    <scope>NUCLEOTIDE SEQUENCE [LARGE SCALE GENOMIC DNA]</scope>
    <source>
        <strain evidence="4 5">108.79 E11</strain>
    </source>
</reference>
<protein>
    <recommendedName>
        <fullName evidence="3">Nudix hydrolase domain-containing protein</fullName>
    </recommendedName>
</protein>
<dbReference type="PROSITE" id="PS51462">
    <property type="entry name" value="NUDIX"/>
    <property type="match status" value="1"/>
</dbReference>
<dbReference type="SUPFAM" id="SSF55811">
    <property type="entry name" value="Nudix"/>
    <property type="match status" value="1"/>
</dbReference>
<dbReference type="AlphaFoldDB" id="A0AAV9I8M8"/>
<name>A0AAV9I8M8_9RHOD</name>
<evidence type="ECO:0000256" key="2">
    <source>
        <dbReference type="RuleBase" id="RU003476"/>
    </source>
</evidence>
<proteinExistence type="inferred from homology"/>
<organism evidence="4 5">
    <name type="scientific">Galdieria yellowstonensis</name>
    <dbReference type="NCBI Taxonomy" id="3028027"/>
    <lineage>
        <taxon>Eukaryota</taxon>
        <taxon>Rhodophyta</taxon>
        <taxon>Bangiophyceae</taxon>
        <taxon>Galdieriales</taxon>
        <taxon>Galdieriaceae</taxon>
        <taxon>Galdieria</taxon>
    </lineage>
</organism>
<comment type="caution">
    <text evidence="4">The sequence shown here is derived from an EMBL/GenBank/DDBJ whole genome shotgun (WGS) entry which is preliminary data.</text>
</comment>